<organism evidence="1 2">
    <name type="scientific">Sinisalibacter aestuarii</name>
    <dbReference type="NCBI Taxonomy" id="2949426"/>
    <lineage>
        <taxon>Bacteria</taxon>
        <taxon>Pseudomonadati</taxon>
        <taxon>Pseudomonadota</taxon>
        <taxon>Alphaproteobacteria</taxon>
        <taxon>Rhodobacterales</taxon>
        <taxon>Roseobacteraceae</taxon>
        <taxon>Sinisalibacter</taxon>
    </lineage>
</organism>
<reference evidence="1" key="1">
    <citation type="journal article" date="2023" name="Int. J. Syst. Evol. Microbiol.">
        <title>Sinisalibacter aestuarii sp. nov., isolated from estuarine sediment of the Arakawa River.</title>
        <authorList>
            <person name="Arafat S.T."/>
            <person name="Hirano S."/>
            <person name="Sato A."/>
            <person name="Takeuchi K."/>
            <person name="Yasuda T."/>
            <person name="Terahara T."/>
            <person name="Hamada M."/>
            <person name="Kobayashi T."/>
        </authorList>
    </citation>
    <scope>NUCLEOTIDE SEQUENCE</scope>
    <source>
        <strain evidence="1">B-399</strain>
    </source>
</reference>
<evidence type="ECO:0000313" key="2">
    <source>
        <dbReference type="Proteomes" id="UP001144205"/>
    </source>
</evidence>
<keyword evidence="2" id="KW-1185">Reference proteome</keyword>
<accession>A0ABQ5LQ68</accession>
<gene>
    <name evidence="1" type="ORF">STA1M1_10160</name>
</gene>
<evidence type="ECO:0000313" key="1">
    <source>
        <dbReference type="EMBL" id="GKY87147.1"/>
    </source>
</evidence>
<dbReference type="RefSeq" id="WP_281841127.1">
    <property type="nucleotide sequence ID" value="NZ_BROH01000002.1"/>
</dbReference>
<name>A0ABQ5LQ68_9RHOB</name>
<protein>
    <submittedName>
        <fullName evidence="1">Uncharacterized protein</fullName>
    </submittedName>
</protein>
<dbReference type="EMBL" id="BROH01000002">
    <property type="protein sequence ID" value="GKY87147.1"/>
    <property type="molecule type" value="Genomic_DNA"/>
</dbReference>
<dbReference type="Proteomes" id="UP001144205">
    <property type="component" value="Unassembled WGS sequence"/>
</dbReference>
<sequence>MSRTAAHGAGPYLTLAARGAGGTDPVLRTLSGAVHLVIFAAILVNHRVRAGGLC</sequence>
<comment type="caution">
    <text evidence="1">The sequence shown here is derived from an EMBL/GenBank/DDBJ whole genome shotgun (WGS) entry which is preliminary data.</text>
</comment>
<proteinExistence type="predicted"/>